<keyword evidence="3" id="KW-1185">Reference proteome</keyword>
<organism evidence="2 3">
    <name type="scientific">Austropuccinia psidii MF-1</name>
    <dbReference type="NCBI Taxonomy" id="1389203"/>
    <lineage>
        <taxon>Eukaryota</taxon>
        <taxon>Fungi</taxon>
        <taxon>Dikarya</taxon>
        <taxon>Basidiomycota</taxon>
        <taxon>Pucciniomycotina</taxon>
        <taxon>Pucciniomycetes</taxon>
        <taxon>Pucciniales</taxon>
        <taxon>Sphaerophragmiaceae</taxon>
        <taxon>Austropuccinia</taxon>
    </lineage>
</organism>
<proteinExistence type="predicted"/>
<dbReference type="EMBL" id="AVOT02026396">
    <property type="protein sequence ID" value="MBW0518092.1"/>
    <property type="molecule type" value="Genomic_DNA"/>
</dbReference>
<dbReference type="Proteomes" id="UP000765509">
    <property type="component" value="Unassembled WGS sequence"/>
</dbReference>
<gene>
    <name evidence="2" type="ORF">O181_057807</name>
</gene>
<dbReference type="InterPro" id="IPR041577">
    <property type="entry name" value="RT_RNaseH_2"/>
</dbReference>
<feature type="domain" description="Reverse transcriptase/retrotransposon-derived protein RNase H-like" evidence="1">
    <location>
        <begin position="18"/>
        <end position="107"/>
    </location>
</feature>
<dbReference type="AlphaFoldDB" id="A0A9Q3EDG3"/>
<accession>A0A9Q3EDG3</accession>
<name>A0A9Q3EDG3_9BASI</name>
<dbReference type="Pfam" id="PF17919">
    <property type="entry name" value="RT_RNaseH_2"/>
    <property type="match status" value="1"/>
</dbReference>
<evidence type="ECO:0000313" key="2">
    <source>
        <dbReference type="EMBL" id="MBW0518092.1"/>
    </source>
</evidence>
<evidence type="ECO:0000313" key="3">
    <source>
        <dbReference type="Proteomes" id="UP000765509"/>
    </source>
</evidence>
<reference evidence="2" key="1">
    <citation type="submission" date="2021-03" db="EMBL/GenBank/DDBJ databases">
        <title>Draft genome sequence of rust myrtle Austropuccinia psidii MF-1, a brazilian biotype.</title>
        <authorList>
            <person name="Quecine M.C."/>
            <person name="Pachon D.M.R."/>
            <person name="Bonatelli M.L."/>
            <person name="Correr F.H."/>
            <person name="Franceschini L.M."/>
            <person name="Leite T.F."/>
            <person name="Margarido G.R.A."/>
            <person name="Almeida C.A."/>
            <person name="Ferrarezi J.A."/>
            <person name="Labate C.A."/>
        </authorList>
    </citation>
    <scope>NUCLEOTIDE SEQUENCE</scope>
    <source>
        <strain evidence="2">MF-1</strain>
    </source>
</reference>
<comment type="caution">
    <text evidence="2">The sequence shown here is derived from an EMBL/GenBank/DDBJ whole genome shotgun (WGS) entry which is preliminary data.</text>
</comment>
<dbReference type="SUPFAM" id="SSF56672">
    <property type="entry name" value="DNA/RNA polymerases"/>
    <property type="match status" value="1"/>
</dbReference>
<dbReference type="OrthoDB" id="3234307at2759"/>
<evidence type="ECO:0000259" key="1">
    <source>
        <dbReference type="Pfam" id="PF17919"/>
    </source>
</evidence>
<protein>
    <recommendedName>
        <fullName evidence="1">Reverse transcriptase/retrotransposon-derived protein RNase H-like domain-containing protein</fullName>
    </recommendedName>
</protein>
<dbReference type="InterPro" id="IPR043502">
    <property type="entry name" value="DNA/RNA_pol_sf"/>
</dbReference>
<sequence length="107" mass="12436">MAQSLYKLRDQQTLYLATEERAEAYEELKNFLTNAPFILIPDWKLCFKLYIDSCREGLGGALNQTQIINYQPIEGPNSFIPRQIKPTKARYGVSQMECLCLVWDLEK</sequence>